<comment type="caution">
    <text evidence="2">The sequence shown here is derived from an EMBL/GenBank/DDBJ whole genome shotgun (WGS) entry which is preliminary data.</text>
</comment>
<feature type="chain" id="PRO_5015543742" description="YMGG-like Gly-zipper domain-containing protein" evidence="1">
    <location>
        <begin position="21"/>
        <end position="68"/>
    </location>
</feature>
<evidence type="ECO:0000313" key="2">
    <source>
        <dbReference type="EMBL" id="PVA06556.1"/>
    </source>
</evidence>
<accession>A0A2T7FWK6</accession>
<gene>
    <name evidence="2" type="ORF">DC363_08445</name>
</gene>
<proteinExistence type="predicted"/>
<dbReference type="PROSITE" id="PS51257">
    <property type="entry name" value="PROKAR_LIPOPROTEIN"/>
    <property type="match status" value="1"/>
</dbReference>
<dbReference type="EMBL" id="QCYG01000005">
    <property type="protein sequence ID" value="PVA06556.1"/>
    <property type="molecule type" value="Genomic_DNA"/>
</dbReference>
<evidence type="ECO:0000256" key="1">
    <source>
        <dbReference type="SAM" id="SignalP"/>
    </source>
</evidence>
<reference evidence="2 3" key="1">
    <citation type="submission" date="2018-04" db="EMBL/GenBank/DDBJ databases">
        <title>Pelagivirga bohaiensis gen. nov., sp. nov., a bacterium isolated from the Bohai Sea.</title>
        <authorList>
            <person name="Ji X."/>
        </authorList>
    </citation>
    <scope>NUCLEOTIDE SEQUENCE [LARGE SCALE GENOMIC DNA]</scope>
    <source>
        <strain evidence="2 3">BH-SD16</strain>
    </source>
</reference>
<dbReference type="AlphaFoldDB" id="A0A2T7FWK6"/>
<sequence>MQYLRLIAAFAAVTSLSACLLDNDLERGLAGAATGAVIADVVGGNVVTGAIAGGAAGALCDEITRICR</sequence>
<keyword evidence="1" id="KW-0732">Signal</keyword>
<dbReference type="RefSeq" id="WP_108640717.1">
    <property type="nucleotide sequence ID" value="NZ_QCYG01000005.1"/>
</dbReference>
<name>A0A2T7FWK6_9RHOB</name>
<evidence type="ECO:0000313" key="3">
    <source>
        <dbReference type="Proteomes" id="UP000244817"/>
    </source>
</evidence>
<protein>
    <recommendedName>
        <fullName evidence="4">YMGG-like Gly-zipper domain-containing protein</fullName>
    </recommendedName>
</protein>
<keyword evidence="3" id="KW-1185">Reference proteome</keyword>
<organism evidence="2 3">
    <name type="scientific">Thalassorhabdomicrobium marinisediminis</name>
    <dbReference type="NCBI Taxonomy" id="2170577"/>
    <lineage>
        <taxon>Bacteria</taxon>
        <taxon>Pseudomonadati</taxon>
        <taxon>Pseudomonadota</taxon>
        <taxon>Alphaproteobacteria</taxon>
        <taxon>Rhodobacterales</taxon>
        <taxon>Paracoccaceae</taxon>
        <taxon>Thalassorhabdomicrobium</taxon>
    </lineage>
</organism>
<evidence type="ECO:0008006" key="4">
    <source>
        <dbReference type="Google" id="ProtNLM"/>
    </source>
</evidence>
<feature type="signal peptide" evidence="1">
    <location>
        <begin position="1"/>
        <end position="20"/>
    </location>
</feature>
<dbReference type="Proteomes" id="UP000244817">
    <property type="component" value="Unassembled WGS sequence"/>
</dbReference>